<evidence type="ECO:0000259" key="2">
    <source>
        <dbReference type="Pfam" id="PF18818"/>
    </source>
</evidence>
<organism evidence="3 4">
    <name type="scientific">candidate division LCP-89 bacterium B3_LCP</name>
    <dbReference type="NCBI Taxonomy" id="2012998"/>
    <lineage>
        <taxon>Bacteria</taxon>
        <taxon>Pseudomonadati</taxon>
        <taxon>Bacteria division LCP-89</taxon>
    </lineage>
</organism>
<dbReference type="Pfam" id="PF08401">
    <property type="entry name" value="ArdcN"/>
    <property type="match status" value="1"/>
</dbReference>
<feature type="domain" description="N-terminal" evidence="1">
    <location>
        <begin position="4"/>
        <end position="113"/>
    </location>
</feature>
<gene>
    <name evidence="3" type="ORF">CEE37_05815</name>
</gene>
<dbReference type="InterPro" id="IPR017113">
    <property type="entry name" value="Antirestriction_ArdC"/>
</dbReference>
<accession>A0A532V1T1</accession>
<dbReference type="GO" id="GO:0003697">
    <property type="term" value="F:single-stranded DNA binding"/>
    <property type="evidence" value="ECO:0007669"/>
    <property type="project" value="InterPro"/>
</dbReference>
<dbReference type="InterPro" id="IPR013610">
    <property type="entry name" value="ArdC_N"/>
</dbReference>
<protein>
    <recommendedName>
        <fullName evidence="5">Antirestriction protein</fullName>
    </recommendedName>
</protein>
<sequence>MQKKDAYQVITDRICDLLEKEEIPWQKPWNAGNDMPRNLVSGKEYRGINPFLLASMRFTSPYWLTFKQANDLSGGIKAGEKGTPVVFWKWIEREDEVTGEVDKIPFLRYYTVFNLTQTVGIPEDKIPALTEETKEFKPIETAERIVAGMPRRPEIQHVESQAYYRPSADLVNMPKKKLFKSDEEYYSTLFHELTHSTGHENRLNRKGITELQGYGSHSYSKEELCAELGSAFLCGESGIVERVIDNSAGYIQGWLKRLRSDKKFLVQAASQGQKAADFILNKTHEGSE</sequence>
<evidence type="ECO:0000313" key="4">
    <source>
        <dbReference type="Proteomes" id="UP000319619"/>
    </source>
</evidence>
<dbReference type="PIRSF" id="PIRSF037112">
    <property type="entry name" value="Antirestriction_ArdC"/>
    <property type="match status" value="1"/>
</dbReference>
<dbReference type="Pfam" id="PF18818">
    <property type="entry name" value="MPTase-PolyVal"/>
    <property type="match status" value="1"/>
</dbReference>
<comment type="caution">
    <text evidence="3">The sequence shown here is derived from an EMBL/GenBank/DDBJ whole genome shotgun (WGS) entry which is preliminary data.</text>
</comment>
<evidence type="ECO:0008006" key="5">
    <source>
        <dbReference type="Google" id="ProtNLM"/>
    </source>
</evidence>
<dbReference type="Proteomes" id="UP000319619">
    <property type="component" value="Unassembled WGS sequence"/>
</dbReference>
<name>A0A532V1T1_UNCL8</name>
<feature type="domain" description="Polyvalent protein metallopeptidase" evidence="2">
    <location>
        <begin position="152"/>
        <end position="271"/>
    </location>
</feature>
<dbReference type="EMBL" id="NJBN01000003">
    <property type="protein sequence ID" value="TKJ41180.1"/>
    <property type="molecule type" value="Genomic_DNA"/>
</dbReference>
<evidence type="ECO:0000259" key="1">
    <source>
        <dbReference type="Pfam" id="PF08401"/>
    </source>
</evidence>
<reference evidence="3 4" key="1">
    <citation type="submission" date="2017-06" db="EMBL/GenBank/DDBJ databases">
        <title>Novel microbial phyla capable of carbon fixation and sulfur reduction in deep-sea sediments.</title>
        <authorList>
            <person name="Huang J."/>
            <person name="Baker B."/>
            <person name="Wang Y."/>
        </authorList>
    </citation>
    <scope>NUCLEOTIDE SEQUENCE [LARGE SCALE GENOMIC DNA]</scope>
    <source>
        <strain evidence="3">B3_LCP</strain>
    </source>
</reference>
<evidence type="ECO:0000313" key="3">
    <source>
        <dbReference type="EMBL" id="TKJ41180.1"/>
    </source>
</evidence>
<dbReference type="InterPro" id="IPR041459">
    <property type="entry name" value="MPTase-PolyVal"/>
</dbReference>
<proteinExistence type="predicted"/>
<dbReference type="AlphaFoldDB" id="A0A532V1T1"/>